<accession>A0A7G9YN01</accession>
<evidence type="ECO:0000313" key="1">
    <source>
        <dbReference type="EMBL" id="QNO49385.1"/>
    </source>
</evidence>
<sequence length="79" mass="8983">MDQPCLTLCNDMSIRLFSIAEESDYNVATSLDPLDRFFILLITISIISGSIQNSEGLSLKTINPLHLFHPHMHRHLPHL</sequence>
<dbReference type="AlphaFoldDB" id="A0A7G9YN01"/>
<gene>
    <name evidence="1" type="ORF">ICHGDBFH_00040</name>
</gene>
<proteinExistence type="predicted"/>
<dbReference type="EMBL" id="MT631378">
    <property type="protein sequence ID" value="QNO49385.1"/>
    <property type="molecule type" value="Genomic_DNA"/>
</dbReference>
<reference evidence="1" key="1">
    <citation type="submission" date="2020-06" db="EMBL/GenBank/DDBJ databases">
        <title>Unique genomic features of the anaerobic methanotrophic archaea.</title>
        <authorList>
            <person name="Chadwick G.L."/>
            <person name="Skennerton C.T."/>
            <person name="Laso-Perez R."/>
            <person name="Leu A.O."/>
            <person name="Speth D.R."/>
            <person name="Yu H."/>
            <person name="Morgan-Lang C."/>
            <person name="Hatzenpichler R."/>
            <person name="Goudeau D."/>
            <person name="Malmstrom R."/>
            <person name="Brazelton W.J."/>
            <person name="Woyke T."/>
            <person name="Hallam S.J."/>
            <person name="Tyson G.W."/>
            <person name="Wegener G."/>
            <person name="Boetius A."/>
            <person name="Orphan V."/>
        </authorList>
    </citation>
    <scope>NUCLEOTIDE SEQUENCE</scope>
</reference>
<protein>
    <submittedName>
        <fullName evidence="1">Uncharacterized protein</fullName>
    </submittedName>
</protein>
<organism evidence="1">
    <name type="scientific">Candidatus Methanogaster sp. ANME-2c ERB4</name>
    <dbReference type="NCBI Taxonomy" id="2759911"/>
    <lineage>
        <taxon>Archaea</taxon>
        <taxon>Methanobacteriati</taxon>
        <taxon>Methanobacteriota</taxon>
        <taxon>Stenosarchaea group</taxon>
        <taxon>Methanomicrobia</taxon>
        <taxon>Methanosarcinales</taxon>
        <taxon>ANME-2 cluster</taxon>
        <taxon>Candidatus Methanogasteraceae</taxon>
        <taxon>Candidatus Methanogaster</taxon>
    </lineage>
</organism>
<name>A0A7G9YN01_9EURY</name>